<protein>
    <submittedName>
        <fullName evidence="1">Uncharacterized protein</fullName>
    </submittedName>
</protein>
<comment type="caution">
    <text evidence="1">The sequence shown here is derived from an EMBL/GenBank/DDBJ whole genome shotgun (WGS) entry which is preliminary data.</text>
</comment>
<dbReference type="Proteomes" id="UP000314294">
    <property type="component" value="Unassembled WGS sequence"/>
</dbReference>
<proteinExistence type="predicted"/>
<name>A0A4Z2G5Y5_9TELE</name>
<gene>
    <name evidence="1" type="ORF">EYF80_041493</name>
</gene>
<evidence type="ECO:0000313" key="2">
    <source>
        <dbReference type="Proteomes" id="UP000314294"/>
    </source>
</evidence>
<dbReference type="OrthoDB" id="10555002at2759"/>
<reference evidence="1 2" key="1">
    <citation type="submission" date="2019-03" db="EMBL/GenBank/DDBJ databases">
        <title>First draft genome of Liparis tanakae, snailfish: a comprehensive survey of snailfish specific genes.</title>
        <authorList>
            <person name="Kim W."/>
            <person name="Song I."/>
            <person name="Jeong J.-H."/>
            <person name="Kim D."/>
            <person name="Kim S."/>
            <person name="Ryu S."/>
            <person name="Song J.Y."/>
            <person name="Lee S.K."/>
        </authorList>
    </citation>
    <scope>NUCLEOTIDE SEQUENCE [LARGE SCALE GENOMIC DNA]</scope>
    <source>
        <tissue evidence="1">Muscle</tissue>
    </source>
</reference>
<dbReference type="AlphaFoldDB" id="A0A4Z2G5Y5"/>
<evidence type="ECO:0000313" key="1">
    <source>
        <dbReference type="EMBL" id="TNN48283.1"/>
    </source>
</evidence>
<organism evidence="1 2">
    <name type="scientific">Liparis tanakae</name>
    <name type="common">Tanaka's snailfish</name>
    <dbReference type="NCBI Taxonomy" id="230148"/>
    <lineage>
        <taxon>Eukaryota</taxon>
        <taxon>Metazoa</taxon>
        <taxon>Chordata</taxon>
        <taxon>Craniata</taxon>
        <taxon>Vertebrata</taxon>
        <taxon>Euteleostomi</taxon>
        <taxon>Actinopterygii</taxon>
        <taxon>Neopterygii</taxon>
        <taxon>Teleostei</taxon>
        <taxon>Neoteleostei</taxon>
        <taxon>Acanthomorphata</taxon>
        <taxon>Eupercaria</taxon>
        <taxon>Perciformes</taxon>
        <taxon>Cottioidei</taxon>
        <taxon>Cottales</taxon>
        <taxon>Liparidae</taxon>
        <taxon>Liparis</taxon>
    </lineage>
</organism>
<keyword evidence="2" id="KW-1185">Reference proteome</keyword>
<sequence>MELLPLDEQLAVDDQKHTTKQTTGAESLASFAKHALLWQRCLLGYCLLRAATIVTPRAGGRGERAAIRGGLYFCSLGGQLLHSMAPPIRSRAAAPQPM</sequence>
<accession>A0A4Z2G5Y5</accession>
<dbReference type="EMBL" id="SRLO01000703">
    <property type="protein sequence ID" value="TNN48283.1"/>
    <property type="molecule type" value="Genomic_DNA"/>
</dbReference>